<dbReference type="EMBL" id="ASWB01000003">
    <property type="protein sequence ID" value="EOT65874.1"/>
    <property type="molecule type" value="Genomic_DNA"/>
</dbReference>
<organism evidence="2 4">
    <name type="scientific">Enterococcus moraviensis ATCC BAA-383</name>
    <dbReference type="NCBI Taxonomy" id="1158609"/>
    <lineage>
        <taxon>Bacteria</taxon>
        <taxon>Bacillati</taxon>
        <taxon>Bacillota</taxon>
        <taxon>Bacilli</taxon>
        <taxon>Lactobacillales</taxon>
        <taxon>Enterococcaceae</taxon>
        <taxon>Enterococcus</taxon>
    </lineage>
</organism>
<dbReference type="Proteomes" id="UP000013781">
    <property type="component" value="Unassembled WGS sequence"/>
</dbReference>
<keyword evidence="1" id="KW-1133">Transmembrane helix</keyword>
<evidence type="ECO:0000256" key="1">
    <source>
        <dbReference type="SAM" id="Phobius"/>
    </source>
</evidence>
<keyword evidence="5" id="KW-1185">Reference proteome</keyword>
<keyword evidence="1" id="KW-0472">Membrane</keyword>
<gene>
    <name evidence="3" type="ORF">I586_02143</name>
    <name evidence="2" type="ORF">UAY_02816</name>
</gene>
<comment type="caution">
    <text evidence="2">The sequence shown here is derived from an EMBL/GenBank/DDBJ whole genome shotgun (WGS) entry which is preliminary data.</text>
</comment>
<dbReference type="PATRIC" id="fig|1158609.3.peg.2742"/>
<protein>
    <submittedName>
        <fullName evidence="2">Uncharacterized protein</fullName>
    </submittedName>
</protein>
<feature type="transmembrane region" description="Helical" evidence="1">
    <location>
        <begin position="7"/>
        <end position="27"/>
    </location>
</feature>
<name>R2QMQ4_9ENTE</name>
<feature type="transmembrane region" description="Helical" evidence="1">
    <location>
        <begin position="33"/>
        <end position="52"/>
    </location>
</feature>
<accession>R2QMQ4</accession>
<dbReference type="AlphaFoldDB" id="R2QMQ4"/>
<evidence type="ECO:0000313" key="5">
    <source>
        <dbReference type="Proteomes" id="UP000014157"/>
    </source>
</evidence>
<reference evidence="2 4" key="1">
    <citation type="submission" date="2013-02" db="EMBL/GenBank/DDBJ databases">
        <title>The Genome Sequence of Enterococcus moraviensis BAA-383.</title>
        <authorList>
            <consortium name="The Broad Institute Genome Sequencing Platform"/>
            <consortium name="The Broad Institute Genome Sequencing Center for Infectious Disease"/>
            <person name="Earl A.M."/>
            <person name="Gilmore M.S."/>
            <person name="Lebreton F."/>
            <person name="Walker B."/>
            <person name="Young S.K."/>
            <person name="Zeng Q."/>
            <person name="Gargeya S."/>
            <person name="Fitzgerald M."/>
            <person name="Haas B."/>
            <person name="Abouelleil A."/>
            <person name="Alvarado L."/>
            <person name="Arachchi H.M."/>
            <person name="Berlin A.M."/>
            <person name="Chapman S.B."/>
            <person name="Dewar J."/>
            <person name="Goldberg J."/>
            <person name="Griggs A."/>
            <person name="Gujja S."/>
            <person name="Hansen M."/>
            <person name="Howarth C."/>
            <person name="Imamovic A."/>
            <person name="Larimer J."/>
            <person name="McCowan C."/>
            <person name="Murphy C."/>
            <person name="Neiman D."/>
            <person name="Pearson M."/>
            <person name="Priest M."/>
            <person name="Roberts A."/>
            <person name="Saif S."/>
            <person name="Shea T."/>
            <person name="Sisk P."/>
            <person name="Sykes S."/>
            <person name="Wortman J."/>
            <person name="Nusbaum C."/>
            <person name="Birren B."/>
        </authorList>
    </citation>
    <scope>NUCLEOTIDE SEQUENCE [LARGE SCALE GENOMIC DNA]</scope>
    <source>
        <strain evidence="2 4">ATCC BAA-383</strain>
    </source>
</reference>
<evidence type="ECO:0000313" key="3">
    <source>
        <dbReference type="EMBL" id="EOT65874.1"/>
    </source>
</evidence>
<evidence type="ECO:0000313" key="2">
    <source>
        <dbReference type="EMBL" id="EOH96448.1"/>
    </source>
</evidence>
<evidence type="ECO:0000313" key="4">
    <source>
        <dbReference type="Proteomes" id="UP000013781"/>
    </source>
</evidence>
<sequence>MNNKESFEKLLFVIIAALLTVMVNKLWKRKIEFSNLFILALVILLVVYFFLYQSKK</sequence>
<proteinExistence type="predicted"/>
<reference evidence="3 5" key="2">
    <citation type="submission" date="2013-03" db="EMBL/GenBank/DDBJ databases">
        <title>The Genome Sequence of Enterococcus moraviensis BAA-383 (PacBio/Illumina hybrid assembly).</title>
        <authorList>
            <consortium name="The Broad Institute Genomics Platform"/>
            <consortium name="The Broad Institute Genome Sequencing Center for Infectious Disease"/>
            <person name="Earl A."/>
            <person name="Russ C."/>
            <person name="Gilmore M."/>
            <person name="Surin D."/>
            <person name="Walker B."/>
            <person name="Young S."/>
            <person name="Zeng Q."/>
            <person name="Gargeya S."/>
            <person name="Fitzgerald M."/>
            <person name="Haas B."/>
            <person name="Abouelleil A."/>
            <person name="Allen A.W."/>
            <person name="Alvarado L."/>
            <person name="Arachchi H.M."/>
            <person name="Berlin A.M."/>
            <person name="Chapman S.B."/>
            <person name="Gainer-Dewar J."/>
            <person name="Goldberg J."/>
            <person name="Griggs A."/>
            <person name="Gujja S."/>
            <person name="Hansen M."/>
            <person name="Howarth C."/>
            <person name="Imamovic A."/>
            <person name="Ireland A."/>
            <person name="Larimer J."/>
            <person name="McCowan C."/>
            <person name="Murphy C."/>
            <person name="Pearson M."/>
            <person name="Poon T.W."/>
            <person name="Priest M."/>
            <person name="Roberts A."/>
            <person name="Saif S."/>
            <person name="Shea T."/>
            <person name="Sisk P."/>
            <person name="Sykes S."/>
            <person name="Wortman J."/>
            <person name="Nusbaum C."/>
            <person name="Birren B."/>
        </authorList>
    </citation>
    <scope>NUCLEOTIDE SEQUENCE [LARGE SCALE GENOMIC DNA]</scope>
    <source>
        <strain evidence="3 5">ATCC BAA-383</strain>
    </source>
</reference>
<keyword evidence="1" id="KW-0812">Transmembrane</keyword>
<dbReference type="Proteomes" id="UP000014157">
    <property type="component" value="Unassembled WGS sequence"/>
</dbReference>
<dbReference type="EMBL" id="AJAS01000024">
    <property type="protein sequence ID" value="EOH96448.1"/>
    <property type="molecule type" value="Genomic_DNA"/>
</dbReference>
<dbReference type="HOGENOM" id="CLU_3007234_0_0_9"/>